<comment type="caution">
    <text evidence="2">The sequence shown here is derived from an EMBL/GenBank/DDBJ whole genome shotgun (WGS) entry which is preliminary data.</text>
</comment>
<dbReference type="AlphaFoldDB" id="H5TM69"/>
<feature type="region of interest" description="Disordered" evidence="1">
    <location>
        <begin position="47"/>
        <end position="66"/>
    </location>
</feature>
<keyword evidence="3" id="KW-1185">Reference proteome</keyword>
<sequence>MAGNNPFGMDPEDFDRFAREAGDGLRDMVGKFLGSPTGGVAWSSVFEQTGRRAAPEPETTGDTGSGVWAVFVTDSDGGARVEQVFATELDALRANQRNTDPARRVRFLPYGIAVSALDVEMPTRDGHGTGEVTDGSDGDSTGGPTL</sequence>
<dbReference type="EMBL" id="BAFB01000114">
    <property type="protein sequence ID" value="GAB34577.1"/>
    <property type="molecule type" value="Genomic_DNA"/>
</dbReference>
<name>H5TM69_GORO1</name>
<gene>
    <name evidence="2" type="ORF">GOOTI_114_00060</name>
</gene>
<organism evidence="2 3">
    <name type="scientific">Gordonia otitidis (strain DSM 44809 / CCUG 52243 / JCM 12355 / NBRC 100426 / IFM 10032)</name>
    <dbReference type="NCBI Taxonomy" id="1108044"/>
    <lineage>
        <taxon>Bacteria</taxon>
        <taxon>Bacillati</taxon>
        <taxon>Actinomycetota</taxon>
        <taxon>Actinomycetes</taxon>
        <taxon>Mycobacteriales</taxon>
        <taxon>Gordoniaceae</taxon>
        <taxon>Gordonia</taxon>
    </lineage>
</organism>
<evidence type="ECO:0000313" key="2">
    <source>
        <dbReference type="EMBL" id="GAB34577.1"/>
    </source>
</evidence>
<evidence type="ECO:0008006" key="4">
    <source>
        <dbReference type="Google" id="ProtNLM"/>
    </source>
</evidence>
<accession>H5TM69</accession>
<dbReference type="RefSeq" id="WP_007238813.1">
    <property type="nucleotide sequence ID" value="NZ_BAFB01000114.1"/>
</dbReference>
<feature type="region of interest" description="Disordered" evidence="1">
    <location>
        <begin position="119"/>
        <end position="146"/>
    </location>
</feature>
<feature type="compositionally biased region" description="Low complexity" evidence="1">
    <location>
        <begin position="130"/>
        <end position="146"/>
    </location>
</feature>
<proteinExistence type="predicted"/>
<evidence type="ECO:0000256" key="1">
    <source>
        <dbReference type="SAM" id="MobiDB-lite"/>
    </source>
</evidence>
<dbReference type="OrthoDB" id="4773538at2"/>
<evidence type="ECO:0000313" key="3">
    <source>
        <dbReference type="Proteomes" id="UP000005038"/>
    </source>
</evidence>
<dbReference type="Proteomes" id="UP000005038">
    <property type="component" value="Unassembled WGS sequence"/>
</dbReference>
<protein>
    <recommendedName>
        <fullName evidence="4">Transmembrane protein</fullName>
    </recommendedName>
</protein>
<reference evidence="2" key="1">
    <citation type="submission" date="2012-02" db="EMBL/GenBank/DDBJ databases">
        <title>Whole genome shotgun sequence of Gordonia otitidis NBRC 100426.</title>
        <authorList>
            <person name="Yoshida I."/>
            <person name="Hosoyama A."/>
            <person name="Tsuchikane K."/>
            <person name="Katsumata H."/>
            <person name="Yamazaki S."/>
            <person name="Fujita N."/>
        </authorList>
    </citation>
    <scope>NUCLEOTIDE SEQUENCE [LARGE SCALE GENOMIC DNA]</scope>
    <source>
        <strain evidence="2">NBRC 100426</strain>
    </source>
</reference>